<feature type="chain" id="PRO_5046230223" description="Sec translocon accessory complex subunit YajC" evidence="12">
    <location>
        <begin position="20"/>
        <end position="124"/>
    </location>
</feature>
<evidence type="ECO:0000256" key="1">
    <source>
        <dbReference type="ARBA" id="ARBA00004162"/>
    </source>
</evidence>
<keyword evidence="7" id="KW-0653">Protein transport</keyword>
<evidence type="ECO:0000313" key="13">
    <source>
        <dbReference type="EMBL" id="MBF5058981.1"/>
    </source>
</evidence>
<keyword evidence="10 11" id="KW-0472">Membrane</keyword>
<feature type="transmembrane region" description="Helical" evidence="11">
    <location>
        <begin position="29"/>
        <end position="49"/>
    </location>
</feature>
<dbReference type="InterPro" id="IPR003849">
    <property type="entry name" value="Preprotein_translocase_YajC"/>
</dbReference>
<feature type="signal peptide" evidence="12">
    <location>
        <begin position="1"/>
        <end position="19"/>
    </location>
</feature>
<comment type="subcellular location">
    <subcellularLocation>
        <location evidence="1">Cell membrane</location>
        <topology evidence="1">Single-pass membrane protein</topology>
    </subcellularLocation>
</comment>
<dbReference type="PRINTS" id="PR01853">
    <property type="entry name" value="YAJCTRNLCASE"/>
</dbReference>
<gene>
    <name evidence="13" type="ORF">NEPTK9_000481</name>
</gene>
<dbReference type="RefSeq" id="WP_194847281.1">
    <property type="nucleotide sequence ID" value="NZ_JAAEJV010000007.1"/>
</dbReference>
<evidence type="ECO:0000256" key="5">
    <source>
        <dbReference type="ARBA" id="ARBA00022475"/>
    </source>
</evidence>
<accession>A0ABS0AXX4</accession>
<evidence type="ECO:0000256" key="8">
    <source>
        <dbReference type="ARBA" id="ARBA00022989"/>
    </source>
</evidence>
<keyword evidence="9" id="KW-0811">Translocation</keyword>
<sequence length="124" mass="13953">MKKALYLLAPLALSATLFAEEGAPARQQSMMQTFMMIGIALLFFYMILWRPEQKRRKKMQQQRDSMSKGDRITAMGIVGTLVRVEKETVILKMVDGSKIEVLKQAISNVQPGNETTEETQTNGA</sequence>
<name>A0ABS0AXX4_9BACT</name>
<evidence type="ECO:0000256" key="3">
    <source>
        <dbReference type="ARBA" id="ARBA00014962"/>
    </source>
</evidence>
<keyword evidence="12" id="KW-0732">Signal</keyword>
<organism evidence="13 14">
    <name type="scientific">Candidatus Neptunichlamydia vexilliferae</name>
    <dbReference type="NCBI Taxonomy" id="1651774"/>
    <lineage>
        <taxon>Bacteria</taxon>
        <taxon>Pseudomonadati</taxon>
        <taxon>Chlamydiota</taxon>
        <taxon>Chlamydiia</taxon>
        <taxon>Parachlamydiales</taxon>
        <taxon>Simkaniaceae</taxon>
        <taxon>Candidatus Neptunichlamydia</taxon>
    </lineage>
</organism>
<comment type="caution">
    <text evidence="13">The sequence shown here is derived from an EMBL/GenBank/DDBJ whole genome shotgun (WGS) entry which is preliminary data.</text>
</comment>
<dbReference type="SMART" id="SM01323">
    <property type="entry name" value="YajC"/>
    <property type="match status" value="1"/>
</dbReference>
<keyword evidence="5" id="KW-1003">Cell membrane</keyword>
<keyword evidence="14" id="KW-1185">Reference proteome</keyword>
<evidence type="ECO:0000313" key="14">
    <source>
        <dbReference type="Proteomes" id="UP001194714"/>
    </source>
</evidence>
<keyword evidence="6 11" id="KW-0812">Transmembrane</keyword>
<dbReference type="PANTHER" id="PTHR33909">
    <property type="entry name" value="SEC TRANSLOCON ACCESSORY COMPLEX SUBUNIT YAJC"/>
    <property type="match status" value="1"/>
</dbReference>
<dbReference type="EMBL" id="JAAEJV010000007">
    <property type="protein sequence ID" value="MBF5058981.1"/>
    <property type="molecule type" value="Genomic_DNA"/>
</dbReference>
<evidence type="ECO:0000256" key="4">
    <source>
        <dbReference type="ARBA" id="ARBA00022448"/>
    </source>
</evidence>
<evidence type="ECO:0000256" key="11">
    <source>
        <dbReference type="SAM" id="Phobius"/>
    </source>
</evidence>
<proteinExistence type="inferred from homology"/>
<keyword evidence="4" id="KW-0813">Transport</keyword>
<dbReference type="PANTHER" id="PTHR33909:SF1">
    <property type="entry name" value="SEC TRANSLOCON ACCESSORY COMPLEX SUBUNIT YAJC"/>
    <property type="match status" value="1"/>
</dbReference>
<evidence type="ECO:0000256" key="9">
    <source>
        <dbReference type="ARBA" id="ARBA00023010"/>
    </source>
</evidence>
<evidence type="ECO:0000256" key="6">
    <source>
        <dbReference type="ARBA" id="ARBA00022692"/>
    </source>
</evidence>
<dbReference type="NCBIfam" id="TIGR00739">
    <property type="entry name" value="yajC"/>
    <property type="match status" value="1"/>
</dbReference>
<evidence type="ECO:0000256" key="12">
    <source>
        <dbReference type="SAM" id="SignalP"/>
    </source>
</evidence>
<protein>
    <recommendedName>
        <fullName evidence="3">Sec translocon accessory complex subunit YajC</fullName>
    </recommendedName>
</protein>
<comment type="similarity">
    <text evidence="2">Belongs to the YajC family.</text>
</comment>
<dbReference type="Pfam" id="PF02699">
    <property type="entry name" value="YajC"/>
    <property type="match status" value="1"/>
</dbReference>
<reference evidence="13 14" key="1">
    <citation type="submission" date="2020-01" db="EMBL/GenBank/DDBJ databases">
        <title>Draft genome sequence of Cand. Neptunochlamydia vexilliferae K9.</title>
        <authorList>
            <person name="Schulz F."/>
            <person name="Koestlbacher S."/>
            <person name="Wascher F."/>
            <person name="Pizzetti I."/>
            <person name="Horn M."/>
        </authorList>
    </citation>
    <scope>NUCLEOTIDE SEQUENCE [LARGE SCALE GENOMIC DNA]</scope>
    <source>
        <strain evidence="13 14">K9</strain>
    </source>
</reference>
<evidence type="ECO:0000256" key="7">
    <source>
        <dbReference type="ARBA" id="ARBA00022927"/>
    </source>
</evidence>
<evidence type="ECO:0000256" key="2">
    <source>
        <dbReference type="ARBA" id="ARBA00006742"/>
    </source>
</evidence>
<dbReference type="Proteomes" id="UP001194714">
    <property type="component" value="Unassembled WGS sequence"/>
</dbReference>
<evidence type="ECO:0000256" key="10">
    <source>
        <dbReference type="ARBA" id="ARBA00023136"/>
    </source>
</evidence>
<keyword evidence="8 11" id="KW-1133">Transmembrane helix</keyword>